<sequence length="208" mass="22800">MRTSTAVGMGYVPDGLSKEQWEALKKKESDERKKKNFGAGGARGFKSRSMWSFIEAYEKGEAQHLYPVNPAKVKSGEIALKDVPYMQRGGSWDNSDLLGKKGWMVTGFGMTAFNDGKAKKLKKNVWDDKFNNARPSISIFGTDVAVDWTGKGGDGDKVAERARKNGISADQQMWRDAGALSVAQAKKTKTAKLSSAGGDQKKIFFGLF</sequence>
<keyword evidence="2" id="KW-1185">Reference proteome</keyword>
<gene>
    <name evidence="1" type="ORF">CTAYLR_009095</name>
</gene>
<name>A0AAD7XNJ0_9STRA</name>
<dbReference type="AlphaFoldDB" id="A0AAD7XNJ0"/>
<comment type="caution">
    <text evidence="1">The sequence shown here is derived from an EMBL/GenBank/DDBJ whole genome shotgun (WGS) entry which is preliminary data.</text>
</comment>
<protein>
    <submittedName>
        <fullName evidence="1">Uncharacterized protein</fullName>
    </submittedName>
</protein>
<reference evidence="1" key="1">
    <citation type="submission" date="2023-01" db="EMBL/GenBank/DDBJ databases">
        <title>Metagenome sequencing of chrysophaentin producing Chrysophaeum taylorii.</title>
        <authorList>
            <person name="Davison J."/>
            <person name="Bewley C."/>
        </authorList>
    </citation>
    <scope>NUCLEOTIDE SEQUENCE</scope>
    <source>
        <strain evidence="1">NIES-1699</strain>
    </source>
</reference>
<evidence type="ECO:0000313" key="1">
    <source>
        <dbReference type="EMBL" id="KAJ8609418.1"/>
    </source>
</evidence>
<proteinExistence type="predicted"/>
<dbReference type="EMBL" id="JAQMWT010000140">
    <property type="protein sequence ID" value="KAJ8609418.1"/>
    <property type="molecule type" value="Genomic_DNA"/>
</dbReference>
<evidence type="ECO:0000313" key="2">
    <source>
        <dbReference type="Proteomes" id="UP001230188"/>
    </source>
</evidence>
<organism evidence="1 2">
    <name type="scientific">Chrysophaeum taylorii</name>
    <dbReference type="NCBI Taxonomy" id="2483200"/>
    <lineage>
        <taxon>Eukaryota</taxon>
        <taxon>Sar</taxon>
        <taxon>Stramenopiles</taxon>
        <taxon>Ochrophyta</taxon>
        <taxon>Pelagophyceae</taxon>
        <taxon>Pelagomonadales</taxon>
        <taxon>Pelagomonadaceae</taxon>
        <taxon>Chrysophaeum</taxon>
    </lineage>
</organism>
<dbReference type="Proteomes" id="UP001230188">
    <property type="component" value="Unassembled WGS sequence"/>
</dbReference>
<accession>A0AAD7XNJ0</accession>